<dbReference type="Pfam" id="PF01494">
    <property type="entry name" value="FAD_binding_3"/>
    <property type="match status" value="1"/>
</dbReference>
<dbReference type="EMBL" id="RBXR01000001">
    <property type="protein sequence ID" value="RKT68307.1"/>
    <property type="molecule type" value="Genomic_DNA"/>
</dbReference>
<dbReference type="RefSeq" id="WP_121219217.1">
    <property type="nucleotide sequence ID" value="NZ_JBIUBA010000004.1"/>
</dbReference>
<comment type="cofactor">
    <cofactor evidence="1">
        <name>FAD</name>
        <dbReference type="ChEBI" id="CHEBI:57692"/>
    </cofactor>
</comment>
<sequence length="527" mass="56286">MHTATTATTATATTAPAPVTGPAPETVTDVVIVGAGPTGLLLAGELARAGVRPTVLEALPERPTLPKANGLVGRVVQALDYRGIRERITGDPAPPRPAPFFQFGALPLDMSTLDDNALYLLPVPQRRLEEVLEAHAGVEVHRGHEVTDLVQHDDHVVLHVSGPDGPHTLAARYMVGADGGRSAVRKRAGIDFPGITDRGFTHRSGQVVVDEPVADHATGRLTVPGLGVLWPGTFHRTEHGVFAFGMFQPGLFRIALIEAAEPGLTDTDDMPLEELRAAAKRVLGVDLPLSAPPAGQPPALTRRAEGINSRLAETYRAHRVLLVGDAAHVQSGIGGPGLNLGLQDALNLGWKLAAEVRGWAPPDLLDTYESERRPVAQRVITHSRAQTALLAEGPNTTALREVLTELLQDQQAVRRLSHRMSGADTVYEMGTTTHPLTGRWMPDLPVGDTTVARLSHPAKPLLLDFTDHPDLRTTASPWTDRITIHTAPTPTPPAAAVLVRPDGYVAWAGDNTADLNSALRRWFGTPA</sequence>
<dbReference type="Pfam" id="PF21274">
    <property type="entry name" value="Rng_hyd_C"/>
    <property type="match status" value="1"/>
</dbReference>
<dbReference type="Gene3D" id="3.40.30.120">
    <property type="match status" value="1"/>
</dbReference>
<name>A0A495X340_9PSEU</name>
<evidence type="ECO:0000313" key="7">
    <source>
        <dbReference type="Proteomes" id="UP000272729"/>
    </source>
</evidence>
<gene>
    <name evidence="6" type="ORF">DFJ66_1490</name>
</gene>
<dbReference type="Gene3D" id="3.30.70.2450">
    <property type="match status" value="1"/>
</dbReference>
<dbReference type="GO" id="GO:0016709">
    <property type="term" value="F:oxidoreductase activity, acting on paired donors, with incorporation or reduction of molecular oxygen, NAD(P)H as one donor, and incorporation of one atom of oxygen"/>
    <property type="evidence" value="ECO:0007669"/>
    <property type="project" value="UniProtKB-ARBA"/>
</dbReference>
<dbReference type="InterPro" id="IPR050641">
    <property type="entry name" value="RIFMO-like"/>
</dbReference>
<reference evidence="6 7" key="1">
    <citation type="submission" date="2018-10" db="EMBL/GenBank/DDBJ databases">
        <title>Sequencing the genomes of 1000 actinobacteria strains.</title>
        <authorList>
            <person name="Klenk H.-P."/>
        </authorList>
    </citation>
    <scope>NUCLEOTIDE SEQUENCE [LARGE SCALE GENOMIC DNA]</scope>
    <source>
        <strain evidence="6 7">DSM 43911</strain>
    </source>
</reference>
<feature type="domain" description="FAD-binding" evidence="5">
    <location>
        <begin position="28"/>
        <end position="382"/>
    </location>
</feature>
<dbReference type="PANTHER" id="PTHR43004:SF19">
    <property type="entry name" value="BINDING MONOOXYGENASE, PUTATIVE (JCVI)-RELATED"/>
    <property type="match status" value="1"/>
</dbReference>
<evidence type="ECO:0000256" key="3">
    <source>
        <dbReference type="ARBA" id="ARBA00022827"/>
    </source>
</evidence>
<proteinExistence type="predicted"/>
<evidence type="ECO:0000256" key="4">
    <source>
        <dbReference type="SAM" id="MobiDB-lite"/>
    </source>
</evidence>
<accession>A0A495X340</accession>
<comment type="caution">
    <text evidence="6">The sequence shown here is derived from an EMBL/GenBank/DDBJ whole genome shotgun (WGS) entry which is preliminary data.</text>
</comment>
<evidence type="ECO:0000256" key="2">
    <source>
        <dbReference type="ARBA" id="ARBA00022630"/>
    </source>
</evidence>
<dbReference type="AlphaFoldDB" id="A0A495X340"/>
<dbReference type="PRINTS" id="PR00420">
    <property type="entry name" value="RNGMNOXGNASE"/>
</dbReference>
<dbReference type="PANTHER" id="PTHR43004">
    <property type="entry name" value="TRK SYSTEM POTASSIUM UPTAKE PROTEIN"/>
    <property type="match status" value="1"/>
</dbReference>
<dbReference type="OrthoDB" id="4141215at2"/>
<feature type="region of interest" description="Disordered" evidence="4">
    <location>
        <begin position="1"/>
        <end position="23"/>
    </location>
</feature>
<keyword evidence="7" id="KW-1185">Reference proteome</keyword>
<keyword evidence="2" id="KW-0285">Flavoprotein</keyword>
<organism evidence="6 7">
    <name type="scientific">Saccharothrix variisporea</name>
    <dbReference type="NCBI Taxonomy" id="543527"/>
    <lineage>
        <taxon>Bacteria</taxon>
        <taxon>Bacillati</taxon>
        <taxon>Actinomycetota</taxon>
        <taxon>Actinomycetes</taxon>
        <taxon>Pseudonocardiales</taxon>
        <taxon>Pseudonocardiaceae</taxon>
        <taxon>Saccharothrix</taxon>
    </lineage>
</organism>
<dbReference type="Proteomes" id="UP000272729">
    <property type="component" value="Unassembled WGS sequence"/>
</dbReference>
<keyword evidence="3" id="KW-0274">FAD</keyword>
<evidence type="ECO:0000313" key="6">
    <source>
        <dbReference type="EMBL" id="RKT68307.1"/>
    </source>
</evidence>
<evidence type="ECO:0000256" key="1">
    <source>
        <dbReference type="ARBA" id="ARBA00001974"/>
    </source>
</evidence>
<dbReference type="InterPro" id="IPR036188">
    <property type="entry name" value="FAD/NAD-bd_sf"/>
</dbReference>
<dbReference type="InterPro" id="IPR002938">
    <property type="entry name" value="FAD-bd"/>
</dbReference>
<dbReference type="SUPFAM" id="SSF51905">
    <property type="entry name" value="FAD/NAD(P)-binding domain"/>
    <property type="match status" value="1"/>
</dbReference>
<protein>
    <submittedName>
        <fullName evidence="6">2-polyprenyl-6-methoxyphenol hydroxylase-like FAD-dependent oxidoreductase</fullName>
    </submittedName>
</protein>
<evidence type="ECO:0000259" key="5">
    <source>
        <dbReference type="Pfam" id="PF01494"/>
    </source>
</evidence>
<dbReference type="GO" id="GO:0071949">
    <property type="term" value="F:FAD binding"/>
    <property type="evidence" value="ECO:0007669"/>
    <property type="project" value="InterPro"/>
</dbReference>
<dbReference type="Gene3D" id="3.50.50.60">
    <property type="entry name" value="FAD/NAD(P)-binding domain"/>
    <property type="match status" value="2"/>
</dbReference>